<dbReference type="Gene3D" id="2.60.40.1180">
    <property type="entry name" value="Golgi alpha-mannosidase II"/>
    <property type="match status" value="1"/>
</dbReference>
<dbReference type="PRINTS" id="PR00740">
    <property type="entry name" value="GLHYDRLASE27"/>
</dbReference>
<evidence type="ECO:0000256" key="5">
    <source>
        <dbReference type="SAM" id="SignalP"/>
    </source>
</evidence>
<evidence type="ECO:0000256" key="4">
    <source>
        <dbReference type="RuleBase" id="RU361168"/>
    </source>
</evidence>
<dbReference type="Pfam" id="PF16499">
    <property type="entry name" value="Melibiase_2"/>
    <property type="match status" value="1"/>
</dbReference>
<accession>A0A6G1SIZ6</accession>
<sequence length="450" mass="51201">MAKFCICNHALLLLAIISIGPLQNVTSLENGLARTPPMGWLAWERYVCEIDCKQYPGECIDHFLFQQMANKMVDDGYKQAGYEYINIDDCWSARKRSETGQQELVADPWRFPDSIGPLADYVHSLGLKLGLYGDCGTQTCQGFPGQLKHQDNATGNYFELDARKFADWKIDSFKFDGCNLNVSQAATLCPPMGTALNKTNRPMLFSCSWPAYENDEKIPTNWELVVEKCNLWRAFGDIEDSWKSVLDTIDWFVKKQGIIVKYHGPGHWFDADQLVIGDFGLSLEQERAQMAIWCIWASPLYMSNDLRTIGKDSAAILLNKWAIAVNQDKLGIYGLMVGESRSVQVFVKPVEPIVSQCPSYAIVYLDRRTLGNGRYIEFKLGDLLNRTHQMLAEANDQWKDWLKCPQTANRTYDVADLFNDGKRFIYNLTSTDNLRLRVVPSGVRMVKLMV</sequence>
<dbReference type="GO" id="GO:0009311">
    <property type="term" value="P:oligosaccharide metabolic process"/>
    <property type="evidence" value="ECO:0007669"/>
    <property type="project" value="TreeGrafter"/>
</dbReference>
<dbReference type="InterPro" id="IPR000111">
    <property type="entry name" value="Glyco_hydro_27/36_CS"/>
</dbReference>
<dbReference type="PANTHER" id="PTHR11452">
    <property type="entry name" value="ALPHA-GALACTOSIDASE/ALPHA-N-ACETYLGALACTOSAMINIDASE"/>
    <property type="match status" value="1"/>
</dbReference>
<gene>
    <name evidence="6" type="primary">NAGA_2</name>
    <name evidence="6" type="ORF">g.10238</name>
</gene>
<comment type="subunit">
    <text evidence="4">Homodimer.</text>
</comment>
<keyword evidence="3 4" id="KW-0326">Glycosidase</keyword>
<proteinExistence type="inferred from homology"/>
<dbReference type="SUPFAM" id="SSF51445">
    <property type="entry name" value="(Trans)glycosidases"/>
    <property type="match status" value="1"/>
</dbReference>
<dbReference type="GO" id="GO:0005737">
    <property type="term" value="C:cytoplasm"/>
    <property type="evidence" value="ECO:0007669"/>
    <property type="project" value="TreeGrafter"/>
</dbReference>
<dbReference type="GO" id="GO:0004557">
    <property type="term" value="F:alpha-galactosidase activity"/>
    <property type="evidence" value="ECO:0007669"/>
    <property type="project" value="TreeGrafter"/>
</dbReference>
<feature type="signal peptide" evidence="5">
    <location>
        <begin position="1"/>
        <end position="27"/>
    </location>
</feature>
<feature type="chain" id="PRO_5026132645" description="Alpha-galactosidase" evidence="5">
    <location>
        <begin position="28"/>
        <end position="450"/>
    </location>
</feature>
<dbReference type="InterPro" id="IPR002241">
    <property type="entry name" value="Glyco_hydro_27"/>
</dbReference>
<comment type="similarity">
    <text evidence="1 4">Belongs to the glycosyl hydrolase 27 family.</text>
</comment>
<dbReference type="EC" id="3.2.1.-" evidence="4"/>
<dbReference type="PROSITE" id="PS00512">
    <property type="entry name" value="ALPHA_GALACTOSIDASE"/>
    <property type="match status" value="1"/>
</dbReference>
<dbReference type="GO" id="GO:0016139">
    <property type="term" value="P:glycoside catabolic process"/>
    <property type="evidence" value="ECO:0007669"/>
    <property type="project" value="TreeGrafter"/>
</dbReference>
<dbReference type="AlphaFoldDB" id="A0A6G1SIZ6"/>
<dbReference type="InterPro" id="IPR017853">
    <property type="entry name" value="GH"/>
</dbReference>
<reference evidence="6" key="1">
    <citation type="submission" date="2018-10" db="EMBL/GenBank/DDBJ databases">
        <title>Transcriptome assembly of Aceria tosichella (Wheat curl mite) Type 2.</title>
        <authorList>
            <person name="Scully E.D."/>
            <person name="Geib S.M."/>
            <person name="Palmer N.A."/>
            <person name="Gupta A.K."/>
            <person name="Sarath G."/>
            <person name="Tatineni S."/>
        </authorList>
    </citation>
    <scope>NUCLEOTIDE SEQUENCE</scope>
    <source>
        <strain evidence="6">LincolnNE</strain>
    </source>
</reference>
<evidence type="ECO:0000256" key="1">
    <source>
        <dbReference type="ARBA" id="ARBA00009743"/>
    </source>
</evidence>
<dbReference type="Gene3D" id="3.20.20.70">
    <property type="entry name" value="Aldolase class I"/>
    <property type="match status" value="1"/>
</dbReference>
<dbReference type="PANTHER" id="PTHR11452:SF83">
    <property type="entry name" value="ALPHA-GALACTOSIDASE"/>
    <property type="match status" value="1"/>
</dbReference>
<dbReference type="InterPro" id="IPR013780">
    <property type="entry name" value="Glyco_hydro_b"/>
</dbReference>
<protein>
    <recommendedName>
        <fullName evidence="4">Alpha-galactosidase</fullName>
        <ecNumber evidence="4">3.2.1.-</ecNumber>
    </recommendedName>
</protein>
<keyword evidence="4" id="KW-1015">Disulfide bond</keyword>
<organism evidence="6">
    <name type="scientific">Aceria tosichella</name>
    <name type="common">wheat curl mite</name>
    <dbReference type="NCBI Taxonomy" id="561515"/>
    <lineage>
        <taxon>Eukaryota</taxon>
        <taxon>Metazoa</taxon>
        <taxon>Ecdysozoa</taxon>
        <taxon>Arthropoda</taxon>
        <taxon>Chelicerata</taxon>
        <taxon>Arachnida</taxon>
        <taxon>Acari</taxon>
        <taxon>Acariformes</taxon>
        <taxon>Trombidiformes</taxon>
        <taxon>Prostigmata</taxon>
        <taxon>Eupodina</taxon>
        <taxon>Eriophyoidea</taxon>
        <taxon>Eriophyidae</taxon>
        <taxon>Eriophyinae</taxon>
        <taxon>Aceriini</taxon>
        <taxon>Aceria</taxon>
    </lineage>
</organism>
<name>A0A6G1SIZ6_9ACAR</name>
<dbReference type="InterPro" id="IPR013785">
    <property type="entry name" value="Aldolase_TIM"/>
</dbReference>
<dbReference type="CDD" id="cd14792">
    <property type="entry name" value="GH27"/>
    <property type="match status" value="1"/>
</dbReference>
<keyword evidence="5" id="KW-0732">Signal</keyword>
<evidence type="ECO:0000256" key="3">
    <source>
        <dbReference type="ARBA" id="ARBA00023295"/>
    </source>
</evidence>
<evidence type="ECO:0000256" key="2">
    <source>
        <dbReference type="ARBA" id="ARBA00022801"/>
    </source>
</evidence>
<keyword evidence="2 4" id="KW-0378">Hydrolase</keyword>
<dbReference type="FunFam" id="3.20.20.70:FF:000197">
    <property type="entry name" value="Alpha-galactosidase"/>
    <property type="match status" value="1"/>
</dbReference>
<evidence type="ECO:0000313" key="6">
    <source>
        <dbReference type="EMBL" id="MDE50516.1"/>
    </source>
</evidence>
<dbReference type="EMBL" id="GGYP01005745">
    <property type="protein sequence ID" value="MDE50516.1"/>
    <property type="molecule type" value="Transcribed_RNA"/>
</dbReference>